<feature type="domain" description="Activator of Hsp90 ATPase homologue 1/2-like C-terminal" evidence="2">
    <location>
        <begin position="22"/>
        <end position="154"/>
    </location>
</feature>
<dbReference type="OrthoDB" id="9805228at2"/>
<dbReference type="InterPro" id="IPR013538">
    <property type="entry name" value="ASHA1/2-like_C"/>
</dbReference>
<keyword evidence="4" id="KW-1185">Reference proteome</keyword>
<protein>
    <recommendedName>
        <fullName evidence="2">Activator of Hsp90 ATPase homologue 1/2-like C-terminal domain-containing protein</fullName>
    </recommendedName>
</protein>
<dbReference type="SUPFAM" id="SSF55961">
    <property type="entry name" value="Bet v1-like"/>
    <property type="match status" value="1"/>
</dbReference>
<dbReference type="Gene3D" id="3.30.530.20">
    <property type="match status" value="1"/>
</dbReference>
<sequence length="160" mass="17894">MQPPLTITPPSDREIVVTRTFKASADLVFDCWTIPALIRRWLGPADWVFVTCEFDARVGGKWRFVTKGPTGFEMGSGGEVLEITRPDWIKTNEIYDMDWTGGQTIVTNRITEVNGIATSVVTILYANKEARDGARATPMAEGMEMGFKRLEELLADMPAY</sequence>
<organism evidence="3 4">
    <name type="scientific">Devosia insulae DS-56</name>
    <dbReference type="NCBI Taxonomy" id="1116389"/>
    <lineage>
        <taxon>Bacteria</taxon>
        <taxon>Pseudomonadati</taxon>
        <taxon>Pseudomonadota</taxon>
        <taxon>Alphaproteobacteria</taxon>
        <taxon>Hyphomicrobiales</taxon>
        <taxon>Devosiaceae</taxon>
        <taxon>Devosia</taxon>
    </lineage>
</organism>
<dbReference type="Pfam" id="PF08327">
    <property type="entry name" value="AHSA1"/>
    <property type="match status" value="1"/>
</dbReference>
<evidence type="ECO:0000256" key="1">
    <source>
        <dbReference type="ARBA" id="ARBA00006817"/>
    </source>
</evidence>
<reference evidence="3 4" key="1">
    <citation type="journal article" date="2015" name="Genome Announc.">
        <title>Genome Assemblies of Three Soil-Associated Devosia species: D. insulae, D. limi, and D. soli.</title>
        <authorList>
            <person name="Hassan Y.I."/>
            <person name="Lepp D."/>
            <person name="Zhou T."/>
        </authorList>
    </citation>
    <scope>NUCLEOTIDE SEQUENCE [LARGE SCALE GENOMIC DNA]</scope>
    <source>
        <strain evidence="3 4">DS-56</strain>
    </source>
</reference>
<dbReference type="InterPro" id="IPR023393">
    <property type="entry name" value="START-like_dom_sf"/>
</dbReference>
<dbReference type="RefSeq" id="WP_069907758.1">
    <property type="nucleotide sequence ID" value="NZ_LAJE02000028.1"/>
</dbReference>
<proteinExistence type="inferred from homology"/>
<evidence type="ECO:0000313" key="4">
    <source>
        <dbReference type="Proteomes" id="UP000095463"/>
    </source>
</evidence>
<comment type="similarity">
    <text evidence="1">Belongs to the AHA1 family.</text>
</comment>
<evidence type="ECO:0000259" key="2">
    <source>
        <dbReference type="Pfam" id="PF08327"/>
    </source>
</evidence>
<gene>
    <name evidence="3" type="ORF">VW23_008185</name>
</gene>
<evidence type="ECO:0000313" key="3">
    <source>
        <dbReference type="EMBL" id="OEO33115.1"/>
    </source>
</evidence>
<dbReference type="Proteomes" id="UP000095463">
    <property type="component" value="Unassembled WGS sequence"/>
</dbReference>
<dbReference type="EMBL" id="LAJE02000028">
    <property type="protein sequence ID" value="OEO33115.1"/>
    <property type="molecule type" value="Genomic_DNA"/>
</dbReference>
<comment type="caution">
    <text evidence="3">The sequence shown here is derived from an EMBL/GenBank/DDBJ whole genome shotgun (WGS) entry which is preliminary data.</text>
</comment>
<dbReference type="AlphaFoldDB" id="A0A1E5XWZ7"/>
<name>A0A1E5XWZ7_9HYPH</name>
<accession>A0A1E5XWZ7</accession>